<gene>
    <name evidence="2" type="ORF">Acr_11g0009340</name>
</gene>
<dbReference type="EMBL" id="BJWL01000011">
    <property type="protein sequence ID" value="GFY96628.1"/>
    <property type="molecule type" value="Genomic_DNA"/>
</dbReference>
<reference evidence="2 3" key="1">
    <citation type="submission" date="2019-07" db="EMBL/GenBank/DDBJ databases">
        <title>De Novo Assembly of kiwifruit Actinidia rufa.</title>
        <authorList>
            <person name="Sugita-Konishi S."/>
            <person name="Sato K."/>
            <person name="Mori E."/>
            <person name="Abe Y."/>
            <person name="Kisaki G."/>
            <person name="Hamano K."/>
            <person name="Suezawa K."/>
            <person name="Otani M."/>
            <person name="Fukuda T."/>
            <person name="Manabe T."/>
            <person name="Gomi K."/>
            <person name="Tabuchi M."/>
            <person name="Akimitsu K."/>
            <person name="Kataoka I."/>
        </authorList>
    </citation>
    <scope>NUCLEOTIDE SEQUENCE [LARGE SCALE GENOMIC DNA]</scope>
    <source>
        <strain evidence="3">cv. Fuchu</strain>
    </source>
</reference>
<evidence type="ECO:0000256" key="1">
    <source>
        <dbReference type="SAM" id="MobiDB-lite"/>
    </source>
</evidence>
<proteinExistence type="predicted"/>
<sequence length="525" mass="56417">MELSRPQLLVHNDAVMNKFRSDHGIPNDILIEKPGPNEDANSDAEGGCGSVPAHLYASVCQFRQDHTRGGHTDAKGRAVVQRLGPVACIQCGTPTERACHQLVHRKSLSPAPEPQPIPNEAGFNNHLYTFVELMYCISVDMLQGSTTYSREGCWQLISIEVSDLIYRSTEVPQNFDVLGKRGSGSGSKRGSNQGKVPVPVLVVVAPILPAVGDEVEHSFIKGGGAESISKEEDMALNPGNLGTAITSNKSKAEVSTPEAQDPPPVQDPILALPEPTKVVLFLQYAADLAVEDSVEACDLMVMQHVQARISKSPNRSGQLGAQEEHSFKLKKPRKRACTLEGDLKKAKEALVAEVKACEANNDLAAKSLIEITSMDCGSIRSSSPRSLLSLSDPDSPMILSCFNEEDYMNRLAKERAKGVAEIGDAGNELEAEVGVEGARGGDQGIPQIDLQAHCSNSLPMPSANICFSTLPFALNTPELGTQDISRSWLSKFGEIASSFYFRTSQAHTLSRSAINHVALGPQVCA</sequence>
<organism evidence="2 3">
    <name type="scientific">Actinidia rufa</name>
    <dbReference type="NCBI Taxonomy" id="165716"/>
    <lineage>
        <taxon>Eukaryota</taxon>
        <taxon>Viridiplantae</taxon>
        <taxon>Streptophyta</taxon>
        <taxon>Embryophyta</taxon>
        <taxon>Tracheophyta</taxon>
        <taxon>Spermatophyta</taxon>
        <taxon>Magnoliopsida</taxon>
        <taxon>eudicotyledons</taxon>
        <taxon>Gunneridae</taxon>
        <taxon>Pentapetalae</taxon>
        <taxon>asterids</taxon>
        <taxon>Ericales</taxon>
        <taxon>Actinidiaceae</taxon>
        <taxon>Actinidia</taxon>
    </lineage>
</organism>
<name>A0A7J0FDA4_9ERIC</name>
<dbReference type="Proteomes" id="UP000585474">
    <property type="component" value="Unassembled WGS sequence"/>
</dbReference>
<dbReference type="AlphaFoldDB" id="A0A7J0FDA4"/>
<protein>
    <submittedName>
        <fullName evidence="2">Uncharacterized protein</fullName>
    </submittedName>
</protein>
<evidence type="ECO:0000313" key="3">
    <source>
        <dbReference type="Proteomes" id="UP000585474"/>
    </source>
</evidence>
<evidence type="ECO:0000313" key="2">
    <source>
        <dbReference type="EMBL" id="GFY96628.1"/>
    </source>
</evidence>
<comment type="caution">
    <text evidence="2">The sequence shown here is derived from an EMBL/GenBank/DDBJ whole genome shotgun (WGS) entry which is preliminary data.</text>
</comment>
<keyword evidence="3" id="KW-1185">Reference proteome</keyword>
<feature type="region of interest" description="Disordered" evidence="1">
    <location>
        <begin position="241"/>
        <end position="263"/>
    </location>
</feature>
<accession>A0A7J0FDA4</accession>